<dbReference type="STRING" id="640948.SAMN05216238_11285"/>
<protein>
    <submittedName>
        <fullName evidence="2">Uncharacterized protein</fullName>
    </submittedName>
</protein>
<organism evidence="2 3">
    <name type="scientific">Lentibacillus persicus</name>
    <dbReference type="NCBI Taxonomy" id="640948"/>
    <lineage>
        <taxon>Bacteria</taxon>
        <taxon>Bacillati</taxon>
        <taxon>Bacillota</taxon>
        <taxon>Bacilli</taxon>
        <taxon>Bacillales</taxon>
        <taxon>Bacillaceae</taxon>
        <taxon>Lentibacillus</taxon>
    </lineage>
</organism>
<dbReference type="EMBL" id="FOMR01000012">
    <property type="protein sequence ID" value="SFE30692.1"/>
    <property type="molecule type" value="Genomic_DNA"/>
</dbReference>
<gene>
    <name evidence="2" type="ORF">SAMN05216238_11285</name>
</gene>
<evidence type="ECO:0000256" key="1">
    <source>
        <dbReference type="SAM" id="Phobius"/>
    </source>
</evidence>
<dbReference type="AlphaFoldDB" id="A0A1I1ZGI7"/>
<keyword evidence="3" id="KW-1185">Reference proteome</keyword>
<keyword evidence="1" id="KW-0812">Transmembrane</keyword>
<dbReference type="Proteomes" id="UP000199474">
    <property type="component" value="Unassembled WGS sequence"/>
</dbReference>
<keyword evidence="1" id="KW-1133">Transmembrane helix</keyword>
<evidence type="ECO:0000313" key="2">
    <source>
        <dbReference type="EMBL" id="SFE30692.1"/>
    </source>
</evidence>
<evidence type="ECO:0000313" key="3">
    <source>
        <dbReference type="Proteomes" id="UP000199474"/>
    </source>
</evidence>
<keyword evidence="1" id="KW-0472">Membrane</keyword>
<reference evidence="3" key="1">
    <citation type="submission" date="2016-10" db="EMBL/GenBank/DDBJ databases">
        <authorList>
            <person name="Varghese N."/>
            <person name="Submissions S."/>
        </authorList>
    </citation>
    <scope>NUCLEOTIDE SEQUENCE [LARGE SCALE GENOMIC DNA]</scope>
    <source>
        <strain evidence="3">DSM 22530</strain>
    </source>
</reference>
<feature type="transmembrane region" description="Helical" evidence="1">
    <location>
        <begin position="34"/>
        <end position="51"/>
    </location>
</feature>
<feature type="transmembrane region" description="Helical" evidence="1">
    <location>
        <begin position="7"/>
        <end position="28"/>
    </location>
</feature>
<accession>A0A1I1ZGI7</accession>
<name>A0A1I1ZGI7_9BACI</name>
<sequence>MKNKTRVTLGIALYFLLCIFDYIISNTVKWTENILEAVISMVIIWLIIEFVPNHIEK</sequence>
<proteinExistence type="predicted"/>